<comment type="pathway">
    <text evidence="2">Cofactor biosynthesis; 7,8-dihydroneopterin triphosphate biosynthesis; 7,8-dihydroneopterin triphosphate from GTP: step 1/1.</text>
</comment>
<evidence type="ECO:0000256" key="2">
    <source>
        <dbReference type="HAMAP-Rule" id="MF_01527"/>
    </source>
</evidence>
<sequence>MKDAISKAREPLADIQSSKDERKIDIDKVGVRGIQYPIQVLDRANEVQHTIGNFTLTVDLPHEFRGTHMSRFLEVLNANRKEVSVQSIPKILEGLRSRLNAERAHLDVTFPFFIAKAAPVTGKVGSMVYTCGFSAESNGDYDLEMLVIAPVTTLCPCSKEISARGAHNQRGYVTLKCRSQDHIWLEELIELIEDAASCDLYPILKRPDEKWVTEKAYDNPRFVEDMVREIALRLDSDTRIVSYEIEVENHESIHAHNAYAYLKRDRKG</sequence>
<dbReference type="InterPro" id="IPR022838">
    <property type="entry name" value="GTP_cyclohydrolase_FolE2"/>
</dbReference>
<gene>
    <name evidence="2" type="primary">folE2</name>
    <name evidence="3" type="ORF">NPRO_14480</name>
</gene>
<dbReference type="GO" id="GO:0046654">
    <property type="term" value="P:tetrahydrofolate biosynthetic process"/>
    <property type="evidence" value="ECO:0007669"/>
    <property type="project" value="UniProtKB-UniRule"/>
</dbReference>
<comment type="function">
    <text evidence="2">Converts GTP to 7,8-dihydroneopterin triphosphate.</text>
</comment>
<dbReference type="HAMAP" id="MF_01527_B">
    <property type="entry name" value="GTP_cyclohydrol_B"/>
    <property type="match status" value="1"/>
</dbReference>
<dbReference type="KEGG" id="npy:NPRO_14480"/>
<dbReference type="AlphaFoldDB" id="A0A809R8E8"/>
<feature type="site" description="May be catalytically important" evidence="2">
    <location>
        <position position="155"/>
    </location>
</feature>
<accession>A0A809R8E8</accession>
<dbReference type="InterPro" id="IPR003801">
    <property type="entry name" value="GTP_cyclohydrolase_FolE2/MptA"/>
</dbReference>
<proteinExistence type="inferred from homology"/>
<dbReference type="NCBIfam" id="NF010200">
    <property type="entry name" value="PRK13674.1-1"/>
    <property type="match status" value="1"/>
</dbReference>
<dbReference type="PANTHER" id="PTHR36445:SF1">
    <property type="entry name" value="GTP CYCLOHYDROLASE MPTA"/>
    <property type="match status" value="1"/>
</dbReference>
<dbReference type="GO" id="GO:0003934">
    <property type="term" value="F:GTP cyclohydrolase I activity"/>
    <property type="evidence" value="ECO:0007669"/>
    <property type="project" value="UniProtKB-UniRule"/>
</dbReference>
<dbReference type="EC" id="3.5.4.16" evidence="2"/>
<dbReference type="Proteomes" id="UP000662873">
    <property type="component" value="Chromosome"/>
</dbReference>
<keyword evidence="1 2" id="KW-0378">Hydrolase</keyword>
<organism evidence="3 4">
    <name type="scientific">Candidatus Nitrosymbiomonas proteolyticus</name>
    <dbReference type="NCBI Taxonomy" id="2608984"/>
    <lineage>
        <taxon>Bacteria</taxon>
        <taxon>Bacillati</taxon>
        <taxon>Armatimonadota</taxon>
        <taxon>Armatimonadota incertae sedis</taxon>
        <taxon>Candidatus Nitrosymbiomonas</taxon>
    </lineage>
</organism>
<dbReference type="EMBL" id="AP021858">
    <property type="protein sequence ID" value="BBO23853.1"/>
    <property type="molecule type" value="Genomic_DNA"/>
</dbReference>
<comment type="similarity">
    <text evidence="2">Belongs to the GTP cyclohydrolase IV family.</text>
</comment>
<evidence type="ECO:0000313" key="4">
    <source>
        <dbReference type="Proteomes" id="UP000662873"/>
    </source>
</evidence>
<reference evidence="3" key="1">
    <citation type="journal article" name="DNA Res.">
        <title>The physiological potential of anammox bacteria as revealed by their core genome structure.</title>
        <authorList>
            <person name="Okubo T."/>
            <person name="Toyoda A."/>
            <person name="Fukuhara K."/>
            <person name="Uchiyama I."/>
            <person name="Harigaya Y."/>
            <person name="Kuroiwa M."/>
            <person name="Suzuki T."/>
            <person name="Murakami Y."/>
            <person name="Suwa Y."/>
            <person name="Takami H."/>
        </authorList>
    </citation>
    <scope>NUCLEOTIDE SEQUENCE</scope>
    <source>
        <strain evidence="3">317325-2</strain>
    </source>
</reference>
<evidence type="ECO:0000256" key="1">
    <source>
        <dbReference type="ARBA" id="ARBA00022801"/>
    </source>
</evidence>
<evidence type="ECO:0000313" key="3">
    <source>
        <dbReference type="EMBL" id="BBO23853.1"/>
    </source>
</evidence>
<dbReference type="Gene3D" id="3.10.270.10">
    <property type="entry name" value="Urate Oxidase"/>
    <property type="match status" value="1"/>
</dbReference>
<protein>
    <recommendedName>
        <fullName evidence="2">GTP cyclohydrolase FolE2</fullName>
        <ecNumber evidence="2">3.5.4.16</ecNumber>
    </recommendedName>
</protein>
<dbReference type="Pfam" id="PF02649">
    <property type="entry name" value="GCHY-1"/>
    <property type="match status" value="1"/>
</dbReference>
<dbReference type="PANTHER" id="PTHR36445">
    <property type="entry name" value="GTP CYCLOHYDROLASE MPTA"/>
    <property type="match status" value="1"/>
</dbReference>
<comment type="catalytic activity">
    <reaction evidence="2">
        <text>GTP + H2O = 7,8-dihydroneopterin 3'-triphosphate + formate + H(+)</text>
        <dbReference type="Rhea" id="RHEA:17473"/>
        <dbReference type="ChEBI" id="CHEBI:15377"/>
        <dbReference type="ChEBI" id="CHEBI:15378"/>
        <dbReference type="ChEBI" id="CHEBI:15740"/>
        <dbReference type="ChEBI" id="CHEBI:37565"/>
        <dbReference type="ChEBI" id="CHEBI:58462"/>
        <dbReference type="EC" id="3.5.4.16"/>
    </reaction>
</comment>
<name>A0A809R8E8_9BACT</name>
<dbReference type="UniPathway" id="UPA00848">
    <property type="reaction ID" value="UER00151"/>
</dbReference>